<protein>
    <recommendedName>
        <fullName evidence="9">Cytochrome b561 domain-containing protein</fullName>
    </recommendedName>
</protein>
<evidence type="ECO:0000256" key="5">
    <source>
        <dbReference type="ARBA" id="ARBA00022989"/>
    </source>
</evidence>
<reference evidence="10 11" key="1">
    <citation type="submission" date="2014-02" db="EMBL/GenBank/DDBJ databases">
        <title>Transposable element dynamics among asymbiotic and ectomycorrhizal Amanita fungi.</title>
        <authorList>
            <consortium name="DOE Joint Genome Institute"/>
            <person name="Hess J."/>
            <person name="Skrede I."/>
            <person name="Wolfe B."/>
            <person name="LaButti K."/>
            <person name="Ohm R.A."/>
            <person name="Grigoriev I.V."/>
            <person name="Pringle A."/>
        </authorList>
    </citation>
    <scope>NUCLEOTIDE SEQUENCE [LARGE SCALE GENOMIC DNA]</scope>
    <source>
        <strain evidence="10 11">SKay4041</strain>
    </source>
</reference>
<dbReference type="Gene3D" id="2.60.40.1210">
    <property type="entry name" value="Cellobiose dehydrogenase, cytochrome domain"/>
    <property type="match status" value="1"/>
</dbReference>
<feature type="transmembrane region" description="Helical" evidence="7">
    <location>
        <begin position="283"/>
        <end position="302"/>
    </location>
</feature>
<feature type="transmembrane region" description="Helical" evidence="7">
    <location>
        <begin position="351"/>
        <end position="372"/>
    </location>
</feature>
<dbReference type="AlphaFoldDB" id="A0A2A9NN04"/>
<dbReference type="SMART" id="SM00665">
    <property type="entry name" value="B561"/>
    <property type="match status" value="1"/>
</dbReference>
<feature type="signal peptide" evidence="8">
    <location>
        <begin position="1"/>
        <end position="24"/>
    </location>
</feature>
<evidence type="ECO:0000256" key="3">
    <source>
        <dbReference type="ARBA" id="ARBA00022692"/>
    </source>
</evidence>
<evidence type="ECO:0000256" key="8">
    <source>
        <dbReference type="SAM" id="SignalP"/>
    </source>
</evidence>
<keyword evidence="8" id="KW-0732">Signal</keyword>
<evidence type="ECO:0000256" key="7">
    <source>
        <dbReference type="SAM" id="Phobius"/>
    </source>
</evidence>
<dbReference type="InterPro" id="IPR006593">
    <property type="entry name" value="Cyt_b561/ferric_Rdtase_TM"/>
</dbReference>
<evidence type="ECO:0000259" key="9">
    <source>
        <dbReference type="PROSITE" id="PS50939"/>
    </source>
</evidence>
<dbReference type="STRING" id="703135.A0A2A9NN04"/>
<organism evidence="10 11">
    <name type="scientific">Amanita thiersii Skay4041</name>
    <dbReference type="NCBI Taxonomy" id="703135"/>
    <lineage>
        <taxon>Eukaryota</taxon>
        <taxon>Fungi</taxon>
        <taxon>Dikarya</taxon>
        <taxon>Basidiomycota</taxon>
        <taxon>Agaricomycotina</taxon>
        <taxon>Agaricomycetes</taxon>
        <taxon>Agaricomycetidae</taxon>
        <taxon>Agaricales</taxon>
        <taxon>Pluteineae</taxon>
        <taxon>Amanitaceae</taxon>
        <taxon>Amanita</taxon>
    </lineage>
</organism>
<keyword evidence="4" id="KW-0249">Electron transport</keyword>
<evidence type="ECO:0000256" key="2">
    <source>
        <dbReference type="ARBA" id="ARBA00022448"/>
    </source>
</evidence>
<dbReference type="SUPFAM" id="SSF49344">
    <property type="entry name" value="CBD9-like"/>
    <property type="match status" value="1"/>
</dbReference>
<accession>A0A2A9NN04</accession>
<feature type="transmembrane region" description="Helical" evidence="7">
    <location>
        <begin position="247"/>
        <end position="271"/>
    </location>
</feature>
<evidence type="ECO:0000313" key="10">
    <source>
        <dbReference type="EMBL" id="PFH52355.1"/>
    </source>
</evidence>
<dbReference type="InterPro" id="IPR005018">
    <property type="entry name" value="DOMON_domain"/>
</dbReference>
<keyword evidence="6 7" id="KW-0472">Membrane</keyword>
<feature type="transmembrane region" description="Helical" evidence="7">
    <location>
        <begin position="314"/>
        <end position="331"/>
    </location>
</feature>
<keyword evidence="11" id="KW-1185">Reference proteome</keyword>
<dbReference type="OrthoDB" id="19261at2759"/>
<keyword evidence="3 7" id="KW-0812">Transmembrane</keyword>
<evidence type="ECO:0000256" key="6">
    <source>
        <dbReference type="ARBA" id="ARBA00023136"/>
    </source>
</evidence>
<keyword evidence="2" id="KW-0813">Transport</keyword>
<dbReference type="PROSITE" id="PS50939">
    <property type="entry name" value="CYTOCHROME_B561"/>
    <property type="match status" value="1"/>
</dbReference>
<feature type="chain" id="PRO_5012766940" description="Cytochrome b561 domain-containing protein" evidence="8">
    <location>
        <begin position="25"/>
        <end position="382"/>
    </location>
</feature>
<evidence type="ECO:0000313" key="11">
    <source>
        <dbReference type="Proteomes" id="UP000242287"/>
    </source>
</evidence>
<gene>
    <name evidence="10" type="ORF">AMATHDRAFT_46236</name>
</gene>
<sequence>MRKSFLYPVSMLLAGLQAFVGAVGMKGDSKCGRHMCMNATLEDGWATSKFSAVDEFTNLKDPMGWVALGFGERMIGSHMVILWPNDDGTTTLSHRFANDFEEPVIDDTPPHHAVVVYPKKSWQPKNSTVVGFKVPVARTDTNFVELERLIWAYSKTRPSSNSPDATISYHTVSGLVRFDFSKDIPTIPISQTMDEILSASGPLRMHERLAYMHGLLLTLAFLFFLPMGILCARFFRTMSPTWLRTHYLLNATLAVPTVTIGAMLSPVAILSHGGSHFAGSHQIYGIILLSMYGTQISLAPRISKWSTTSAHISHKYHAVFGAIFVLLALYQVQSGWAEWDHNTMRLEHSKIFKVISQIGAWVVLLSYAYGLVFTREAHPKLA</sequence>
<comment type="subcellular location">
    <subcellularLocation>
        <location evidence="1">Membrane</location>
    </subcellularLocation>
</comment>
<dbReference type="EMBL" id="KZ301979">
    <property type="protein sequence ID" value="PFH52355.1"/>
    <property type="molecule type" value="Genomic_DNA"/>
</dbReference>
<feature type="transmembrane region" description="Helical" evidence="7">
    <location>
        <begin position="210"/>
        <end position="235"/>
    </location>
</feature>
<evidence type="ECO:0000256" key="1">
    <source>
        <dbReference type="ARBA" id="ARBA00004370"/>
    </source>
</evidence>
<dbReference type="Pfam" id="PF16010">
    <property type="entry name" value="CDH-cyt"/>
    <property type="match status" value="1"/>
</dbReference>
<name>A0A2A9NN04_9AGAR</name>
<feature type="domain" description="Cytochrome b561" evidence="9">
    <location>
        <begin position="172"/>
        <end position="374"/>
    </location>
</feature>
<dbReference type="InterPro" id="IPR015920">
    <property type="entry name" value="Cellobiose_DH-like_cyt"/>
</dbReference>
<keyword evidence="5 7" id="KW-1133">Transmembrane helix</keyword>
<dbReference type="Proteomes" id="UP000242287">
    <property type="component" value="Unassembled WGS sequence"/>
</dbReference>
<proteinExistence type="predicted"/>
<dbReference type="Gene3D" id="1.20.120.1770">
    <property type="match status" value="1"/>
</dbReference>
<dbReference type="GO" id="GO:0016020">
    <property type="term" value="C:membrane"/>
    <property type="evidence" value="ECO:0007669"/>
    <property type="project" value="UniProtKB-SubCell"/>
</dbReference>
<dbReference type="PANTHER" id="PTHR47797:SF3">
    <property type="entry name" value="CYTOCHROME B561 DOMAIN-CONTAINING PROTEIN"/>
    <property type="match status" value="1"/>
</dbReference>
<dbReference type="SMART" id="SM00664">
    <property type="entry name" value="DoH"/>
    <property type="match status" value="1"/>
</dbReference>
<dbReference type="PANTHER" id="PTHR47797">
    <property type="entry name" value="DEHYDROGENASE, PUTATIVE (AFU_ORTHOLOGUE AFUA_8G05805)-RELATED"/>
    <property type="match status" value="1"/>
</dbReference>
<evidence type="ECO:0000256" key="4">
    <source>
        <dbReference type="ARBA" id="ARBA00022982"/>
    </source>
</evidence>